<sequence>MTEATDFQRAYDDLLGQGLALDLTRGKPAPEQLDLAEEMLSLPGAGDHLSAAGVDVRNYGGDQGLPELREIFAELLNVPVAQLLALDNSSLSLMHDVLVYSLLHGRNGAEPWAGRSVKFLCPVPGYDRHFALCESMGIEMVPVALGERGPDVEQIAALVAEDPSIVGIWTVPTYANPTGAVYDEETVRALVSMPTAAPDFTIMWDNAYALHHLTDEEPAPIDVHGLAAAAGNPDRVISFASTSKITFAGAGVAFLGGSVETIAWFRNYAGFRSIGPNKVNQLRHVRFFGDAEGVRAHMRRHREIIAPKFDLALRILQERLGDAEAVRWSHPAGGYFITLEVADGTATRVVQLAKEAGIALTPAGASHPYRNDPDDRVIRLAPTMPSLAQLEAAIEGVAICVRLAAAEVPSQA</sequence>
<evidence type="ECO:0000313" key="3">
    <source>
        <dbReference type="Proteomes" id="UP000216300"/>
    </source>
</evidence>
<dbReference type="OrthoDB" id="9802328at2"/>
<dbReference type="InterPro" id="IPR015422">
    <property type="entry name" value="PyrdxlP-dep_Trfase_small"/>
</dbReference>
<dbReference type="PANTHER" id="PTHR43799">
    <property type="entry name" value="AMINOTRANSFERASE, PUTATIVE-RELATED"/>
    <property type="match status" value="1"/>
</dbReference>
<keyword evidence="2" id="KW-0032">Aminotransferase</keyword>
<dbReference type="GO" id="GO:0004069">
    <property type="term" value="F:L-aspartate:2-oxoglutarate aminotransferase activity"/>
    <property type="evidence" value="ECO:0007669"/>
    <property type="project" value="InterPro"/>
</dbReference>
<keyword evidence="2" id="KW-0808">Transferase</keyword>
<reference evidence="3 4" key="1">
    <citation type="submission" date="2017-07" db="EMBL/GenBank/DDBJ databases">
        <title>Draft whole genome sequences of clinical Proprionibacteriaceae strains.</title>
        <authorList>
            <person name="Bernier A.-M."/>
            <person name="Bernard K."/>
            <person name="Domingo M.-C."/>
        </authorList>
    </citation>
    <scope>NUCLEOTIDE SEQUENCE [LARGE SCALE GENOMIC DNA]</scope>
    <source>
        <strain evidence="2 3">NML 150081</strain>
        <strain evidence="1 4">NML 160184</strain>
    </source>
</reference>
<evidence type="ECO:0000313" key="1">
    <source>
        <dbReference type="EMBL" id="OYN87535.1"/>
    </source>
</evidence>
<comment type="caution">
    <text evidence="2">The sequence shown here is derived from an EMBL/GenBank/DDBJ whole genome shotgun (WGS) entry which is preliminary data.</text>
</comment>
<dbReference type="Gene3D" id="3.90.1150.10">
    <property type="entry name" value="Aspartate Aminotransferase, domain 1"/>
    <property type="match status" value="1"/>
</dbReference>
<evidence type="ECO:0000313" key="4">
    <source>
        <dbReference type="Proteomes" id="UP000216533"/>
    </source>
</evidence>
<dbReference type="PANTHER" id="PTHR43799:SF1">
    <property type="entry name" value="ASPARTATE AMINOTRANSFERASE"/>
    <property type="match status" value="1"/>
</dbReference>
<dbReference type="RefSeq" id="WP_094450757.1">
    <property type="nucleotide sequence ID" value="NZ_NMVI01000016.1"/>
</dbReference>
<dbReference type="SUPFAM" id="SSF53383">
    <property type="entry name" value="PLP-dependent transferases"/>
    <property type="match status" value="1"/>
</dbReference>
<dbReference type="InterPro" id="IPR015424">
    <property type="entry name" value="PyrdxlP-dep_Trfase"/>
</dbReference>
<organism evidence="2 3">
    <name type="scientific">Parenemella sanctibonifatiensis</name>
    <dbReference type="NCBI Taxonomy" id="2016505"/>
    <lineage>
        <taxon>Bacteria</taxon>
        <taxon>Bacillati</taxon>
        <taxon>Actinomycetota</taxon>
        <taxon>Actinomycetes</taxon>
        <taxon>Propionibacteriales</taxon>
        <taxon>Propionibacteriaceae</taxon>
        <taxon>Parenemella</taxon>
    </lineage>
</organism>
<evidence type="ECO:0000313" key="2">
    <source>
        <dbReference type="EMBL" id="OYN89019.1"/>
    </source>
</evidence>
<accession>A0A255EDB8</accession>
<dbReference type="Pfam" id="PF12897">
    <property type="entry name" value="Asp_aminotransf"/>
    <property type="match status" value="1"/>
</dbReference>
<dbReference type="InterPro" id="IPR015421">
    <property type="entry name" value="PyrdxlP-dep_Trfase_major"/>
</dbReference>
<gene>
    <name evidence="2" type="ORF">CGZ91_12155</name>
    <name evidence="1" type="ORF">CGZ92_07455</name>
</gene>
<keyword evidence="3" id="KW-1185">Reference proteome</keyword>
<dbReference type="Proteomes" id="UP000216300">
    <property type="component" value="Unassembled WGS sequence"/>
</dbReference>
<accession>A0A255EBT5</accession>
<dbReference type="AlphaFoldDB" id="A0A255EBT5"/>
<proteinExistence type="predicted"/>
<protein>
    <submittedName>
        <fullName evidence="2">Aminotransferase</fullName>
    </submittedName>
</protein>
<dbReference type="EMBL" id="NMVJ01000010">
    <property type="protein sequence ID" value="OYN89019.1"/>
    <property type="molecule type" value="Genomic_DNA"/>
</dbReference>
<dbReference type="InterPro" id="IPR024551">
    <property type="entry name" value="AspAT_Ic"/>
</dbReference>
<dbReference type="Proteomes" id="UP000216533">
    <property type="component" value="Unassembled WGS sequence"/>
</dbReference>
<dbReference type="EMBL" id="NMVI01000016">
    <property type="protein sequence ID" value="OYN87535.1"/>
    <property type="molecule type" value="Genomic_DNA"/>
</dbReference>
<dbReference type="Gene3D" id="3.40.640.10">
    <property type="entry name" value="Type I PLP-dependent aspartate aminotransferase-like (Major domain)"/>
    <property type="match status" value="1"/>
</dbReference>
<name>A0A255EBT5_9ACTN</name>
<dbReference type="CDD" id="cd00609">
    <property type="entry name" value="AAT_like"/>
    <property type="match status" value="1"/>
</dbReference>